<proteinExistence type="predicted"/>
<dbReference type="KEGG" id="cvn:111127656"/>
<dbReference type="RefSeq" id="XP_022328643.1">
    <property type="nucleotide sequence ID" value="XM_022472935.1"/>
</dbReference>
<dbReference type="InterPro" id="IPR003599">
    <property type="entry name" value="Ig_sub"/>
</dbReference>
<dbReference type="InterPro" id="IPR003598">
    <property type="entry name" value="Ig_sub2"/>
</dbReference>
<dbReference type="Pfam" id="PF13927">
    <property type="entry name" value="Ig_3"/>
    <property type="match status" value="1"/>
</dbReference>
<evidence type="ECO:0000256" key="1">
    <source>
        <dbReference type="ARBA" id="ARBA00004479"/>
    </source>
</evidence>
<dbReference type="InterPro" id="IPR007110">
    <property type="entry name" value="Ig-like_dom"/>
</dbReference>
<dbReference type="Gene3D" id="2.60.40.10">
    <property type="entry name" value="Immunoglobulins"/>
    <property type="match status" value="2"/>
</dbReference>
<feature type="domain" description="Ig-like" evidence="8">
    <location>
        <begin position="222"/>
        <end position="322"/>
    </location>
</feature>
<evidence type="ECO:0000313" key="10">
    <source>
        <dbReference type="RefSeq" id="XP_022328643.1"/>
    </source>
</evidence>
<dbReference type="InterPro" id="IPR051275">
    <property type="entry name" value="Cell_adhesion_signaling"/>
</dbReference>
<comment type="subcellular location">
    <subcellularLocation>
        <location evidence="1">Membrane</location>
        <topology evidence="1">Single-pass type I membrane protein</topology>
    </subcellularLocation>
</comment>
<dbReference type="PANTHER" id="PTHR11640">
    <property type="entry name" value="NEPHRIN"/>
    <property type="match status" value="1"/>
</dbReference>
<dbReference type="CDD" id="cd00096">
    <property type="entry name" value="Ig"/>
    <property type="match status" value="1"/>
</dbReference>
<keyword evidence="6" id="KW-0812">Transmembrane</keyword>
<dbReference type="SUPFAM" id="SSF48726">
    <property type="entry name" value="Immunoglobulin"/>
    <property type="match status" value="2"/>
</dbReference>
<evidence type="ECO:0000313" key="9">
    <source>
        <dbReference type="Proteomes" id="UP000694844"/>
    </source>
</evidence>
<feature type="transmembrane region" description="Helical" evidence="6">
    <location>
        <begin position="541"/>
        <end position="562"/>
    </location>
</feature>
<evidence type="ECO:0000259" key="8">
    <source>
        <dbReference type="PROSITE" id="PS50835"/>
    </source>
</evidence>
<evidence type="ECO:0000256" key="4">
    <source>
        <dbReference type="ARBA" id="ARBA00023180"/>
    </source>
</evidence>
<evidence type="ECO:0000256" key="3">
    <source>
        <dbReference type="ARBA" id="ARBA00023157"/>
    </source>
</evidence>
<dbReference type="InterPro" id="IPR013783">
    <property type="entry name" value="Ig-like_fold"/>
</dbReference>
<keyword evidence="2 6" id="KW-0472">Membrane</keyword>
<dbReference type="OrthoDB" id="6149381at2759"/>
<feature type="chain" id="PRO_5044666312" evidence="7">
    <location>
        <begin position="27"/>
        <end position="752"/>
    </location>
</feature>
<protein>
    <submittedName>
        <fullName evidence="10">Uncharacterized protein LOC111127656 isoform X1</fullName>
    </submittedName>
    <submittedName>
        <fullName evidence="11">Uncharacterized protein LOC111127656 isoform X2</fullName>
    </submittedName>
</protein>
<dbReference type="PROSITE" id="PS50835">
    <property type="entry name" value="IG_LIKE"/>
    <property type="match status" value="2"/>
</dbReference>
<gene>
    <name evidence="10 11" type="primary">LOC111127656</name>
</gene>
<evidence type="ECO:0000256" key="5">
    <source>
        <dbReference type="ARBA" id="ARBA00023319"/>
    </source>
</evidence>
<keyword evidence="5" id="KW-0393">Immunoglobulin domain</keyword>
<evidence type="ECO:0000313" key="11">
    <source>
        <dbReference type="RefSeq" id="XP_022328644.1"/>
    </source>
</evidence>
<dbReference type="InterPro" id="IPR036179">
    <property type="entry name" value="Ig-like_dom_sf"/>
</dbReference>
<dbReference type="GO" id="GO:0016020">
    <property type="term" value="C:membrane"/>
    <property type="evidence" value="ECO:0007669"/>
    <property type="project" value="UniProtKB-SubCell"/>
</dbReference>
<keyword evidence="7" id="KW-0732">Signal</keyword>
<evidence type="ECO:0000256" key="2">
    <source>
        <dbReference type="ARBA" id="ARBA00023136"/>
    </source>
</evidence>
<dbReference type="RefSeq" id="XP_022328644.1">
    <property type="nucleotide sequence ID" value="XM_022472936.1"/>
</dbReference>
<reference evidence="10 11" key="1">
    <citation type="submission" date="2025-04" db="UniProtKB">
        <authorList>
            <consortium name="RefSeq"/>
        </authorList>
    </citation>
    <scope>IDENTIFICATION</scope>
    <source>
        <tissue evidence="10 11">Whole sample</tissue>
    </source>
</reference>
<dbReference type="SMART" id="SM00409">
    <property type="entry name" value="IG"/>
    <property type="match status" value="2"/>
</dbReference>
<evidence type="ECO:0000256" key="6">
    <source>
        <dbReference type="SAM" id="Phobius"/>
    </source>
</evidence>
<keyword evidence="3" id="KW-1015">Disulfide bond</keyword>
<dbReference type="Proteomes" id="UP000694844">
    <property type="component" value="Chromosome 3"/>
</dbReference>
<accession>A0A8B8DM31</accession>
<keyword evidence="9" id="KW-1185">Reference proteome</keyword>
<dbReference type="GeneID" id="111127656"/>
<feature type="signal peptide" evidence="7">
    <location>
        <begin position="1"/>
        <end position="26"/>
    </location>
</feature>
<sequence>MAPVHLEMKTATCVLLLIHFIRQTQSIIVEPSPDVNVSYGKPMYFNCTCSTGWKAVVLRVPGEIGFKFAIFNGGSCQVPFEKRTHFSVGCYGDKTKFGILQPVDNTTWQCLCSYHDNTDETMNTRVNRIPELPSISPQKQTYVVKEGEDASLSCHFTGAPILNVTWIHNNKALKWSTTNQPYLLNFQNVSRAATGNYTCEVTVNYKGTYTASETFNLVVLYPPTLKSGNDTTEIEGIAMVTLTCEIAEHGNPANYSNPHWQHWIGDILIRNLSSNSLMTTQGFSLILKSVTIYDSGRYVCLISNGVPDYSGNWEQSDDTELTIQGIPRILQTQKEYYAQVGKVFRIKHECVGIPETSSFGIEKNNTLSELLLYNTTETIKFVNVHVYDTTVEMSGRSLETNFGTVKDRFKSSFQLIATNSIGTAKQTLFVEAHEFPSEPFHIHIEKYSSHILVEWEGAILDSDIIYELLIKNYSGDDKIFRYPGSNSKIYKTNLTINGDIIIQICTTNVLGKNCSSTFKVKRGNKPKYEAALSNEMSKTTWVTLVVFGAIGFLNILACAVFLTSRKRKITRKSSTLSSLKRHNYSLERNNYALHRVDSKDQRKDYSGNTNPTFETYLTPDSMTSQKAGLSQQFSMDGNEYASVDDPAILKMRPKRRHHNGLYDMNRNSNGKAEVPNLPARPNQDENAYLTTESAPHGEEWENDATINSSGSPSLLLEMASETGDENREITQYLTCMTENEKETLKNSDWWTH</sequence>
<dbReference type="AlphaFoldDB" id="A0A8B8DM31"/>
<keyword evidence="4" id="KW-0325">Glycoprotein</keyword>
<feature type="domain" description="Ig-like" evidence="8">
    <location>
        <begin position="133"/>
        <end position="216"/>
    </location>
</feature>
<organism evidence="9 11">
    <name type="scientific">Crassostrea virginica</name>
    <name type="common">Eastern oyster</name>
    <dbReference type="NCBI Taxonomy" id="6565"/>
    <lineage>
        <taxon>Eukaryota</taxon>
        <taxon>Metazoa</taxon>
        <taxon>Spiralia</taxon>
        <taxon>Lophotrochozoa</taxon>
        <taxon>Mollusca</taxon>
        <taxon>Bivalvia</taxon>
        <taxon>Autobranchia</taxon>
        <taxon>Pteriomorphia</taxon>
        <taxon>Ostreida</taxon>
        <taxon>Ostreoidea</taxon>
        <taxon>Ostreidae</taxon>
        <taxon>Crassostrea</taxon>
    </lineage>
</organism>
<dbReference type="SMART" id="SM00408">
    <property type="entry name" value="IGc2"/>
    <property type="match status" value="2"/>
</dbReference>
<name>A0A8B8DM31_CRAVI</name>
<evidence type="ECO:0000256" key="7">
    <source>
        <dbReference type="SAM" id="SignalP"/>
    </source>
</evidence>
<keyword evidence="6" id="KW-1133">Transmembrane helix</keyword>